<keyword evidence="2" id="KW-1185">Reference proteome</keyword>
<reference evidence="2" key="1">
    <citation type="journal article" date="2019" name="Int. J. Syst. Evol. Microbiol.">
        <title>The Global Catalogue of Microorganisms (GCM) 10K type strain sequencing project: providing services to taxonomists for standard genome sequencing and annotation.</title>
        <authorList>
            <consortium name="The Broad Institute Genomics Platform"/>
            <consortium name="The Broad Institute Genome Sequencing Center for Infectious Disease"/>
            <person name="Wu L."/>
            <person name="Ma J."/>
        </authorList>
    </citation>
    <scope>NUCLEOTIDE SEQUENCE [LARGE SCALE GENOMIC DNA]</scope>
    <source>
        <strain evidence="2">CGMCC 1.15339</strain>
    </source>
</reference>
<sequence length="57" mass="6272">MCIISLILNNGSMLDFKLTITNDELFTQLVELSPVCNDLDVVITAVIRLVACMKGKT</sequence>
<protein>
    <submittedName>
        <fullName evidence="1">Uncharacterized protein</fullName>
    </submittedName>
</protein>
<gene>
    <name evidence="1" type="ORF">GCM10011607_35940</name>
</gene>
<name>A0ABQ1JQM0_9GAMM</name>
<organism evidence="1 2">
    <name type="scientific">Shewanella inventionis</name>
    <dbReference type="NCBI Taxonomy" id="1738770"/>
    <lineage>
        <taxon>Bacteria</taxon>
        <taxon>Pseudomonadati</taxon>
        <taxon>Pseudomonadota</taxon>
        <taxon>Gammaproteobacteria</taxon>
        <taxon>Alteromonadales</taxon>
        <taxon>Shewanellaceae</taxon>
        <taxon>Shewanella</taxon>
    </lineage>
</organism>
<dbReference type="Proteomes" id="UP000617555">
    <property type="component" value="Unassembled WGS sequence"/>
</dbReference>
<dbReference type="EMBL" id="BMII01000037">
    <property type="protein sequence ID" value="GGB72302.1"/>
    <property type="molecule type" value="Genomic_DNA"/>
</dbReference>
<evidence type="ECO:0000313" key="2">
    <source>
        <dbReference type="Proteomes" id="UP000617555"/>
    </source>
</evidence>
<proteinExistence type="predicted"/>
<evidence type="ECO:0000313" key="1">
    <source>
        <dbReference type="EMBL" id="GGB72302.1"/>
    </source>
</evidence>
<accession>A0ABQ1JQM0</accession>
<comment type="caution">
    <text evidence="1">The sequence shown here is derived from an EMBL/GenBank/DDBJ whole genome shotgun (WGS) entry which is preliminary data.</text>
</comment>